<sequence length="250" mass="27643">MAMAGRIRSSLPVLQRLISGADSLSSQRPPIQLSLLPTFSASEFSRNYATASTPLKAEKVKLPLALFGGTGNYASALYLSAVKSNVLDKVESELLDLVEASRRSTTFAQFTKDLSVPKDIRVKAINAISDEAKLSDITRNFLVILAENGRLRNIEDITKRFVELTMAHKGEVNVTVTSVIALPPQEEKELKETLQELIGKGKKVKIQQKIDPSILGGLVVEFSQKVFDMSIKTRAKQMERFLRQPVTELI</sequence>
<comment type="caution">
    <text evidence="9">The sequence shown here is derived from an EMBL/GenBank/DDBJ whole genome shotgun (WGS) entry which is preliminary data.</text>
</comment>
<comment type="similarity">
    <text evidence="2">Belongs to the ATPase delta chain family.</text>
</comment>
<keyword evidence="6" id="KW-0406">Ion transport</keyword>
<name>A0AAN7JWZ5_9MYRT</name>
<evidence type="ECO:0000256" key="2">
    <source>
        <dbReference type="ARBA" id="ARBA00007046"/>
    </source>
</evidence>
<evidence type="ECO:0000256" key="5">
    <source>
        <dbReference type="ARBA" id="ARBA00022781"/>
    </source>
</evidence>
<dbReference type="GO" id="GO:0016020">
    <property type="term" value="C:membrane"/>
    <property type="evidence" value="ECO:0007669"/>
    <property type="project" value="UniProtKB-SubCell"/>
</dbReference>
<keyword evidence="4" id="KW-0813">Transport</keyword>
<dbReference type="InterPro" id="IPR020781">
    <property type="entry name" value="ATPase_OSCP/d_CS"/>
</dbReference>
<dbReference type="PRINTS" id="PR00125">
    <property type="entry name" value="ATPASEDELTA"/>
</dbReference>
<evidence type="ECO:0000256" key="6">
    <source>
        <dbReference type="ARBA" id="ARBA00023065"/>
    </source>
</evidence>
<keyword evidence="5" id="KW-0375">Hydrogen ion transport</keyword>
<evidence type="ECO:0000256" key="7">
    <source>
        <dbReference type="ARBA" id="ARBA00023136"/>
    </source>
</evidence>
<dbReference type="Gene3D" id="1.10.520.20">
    <property type="entry name" value="N-terminal domain of the delta subunit of the F1F0-ATP synthase"/>
    <property type="match status" value="1"/>
</dbReference>
<dbReference type="InterPro" id="IPR000711">
    <property type="entry name" value="ATPase_OSCP/dsu"/>
</dbReference>
<dbReference type="EMBL" id="JAXIOK010000014">
    <property type="protein sequence ID" value="KAK4755991.1"/>
    <property type="molecule type" value="Genomic_DNA"/>
</dbReference>
<dbReference type="PANTHER" id="PTHR11910">
    <property type="entry name" value="ATP SYNTHASE DELTA CHAIN"/>
    <property type="match status" value="1"/>
</dbReference>
<comment type="subunit">
    <text evidence="3">F-type ATPases have 2 components, CF(1) - the catalytic core - and CF(0) - the membrane proton channel. CF(1) has five subunits: alpha(3), beta(3), gamma(1), delta(1), epsilon(1). CF(0) has three main subunits: a, b and c.</text>
</comment>
<dbReference type="SUPFAM" id="SSF47928">
    <property type="entry name" value="N-terminal domain of the delta subunit of the F1F0-ATP synthase"/>
    <property type="match status" value="1"/>
</dbReference>
<reference evidence="9 10" key="1">
    <citation type="journal article" date="2023" name="Hortic Res">
        <title>Pangenome of water caltrop reveals structural variations and asymmetric subgenome divergence after allopolyploidization.</title>
        <authorList>
            <person name="Zhang X."/>
            <person name="Chen Y."/>
            <person name="Wang L."/>
            <person name="Yuan Y."/>
            <person name="Fang M."/>
            <person name="Shi L."/>
            <person name="Lu R."/>
            <person name="Comes H.P."/>
            <person name="Ma Y."/>
            <person name="Chen Y."/>
            <person name="Huang G."/>
            <person name="Zhou Y."/>
            <person name="Zheng Z."/>
            <person name="Qiu Y."/>
        </authorList>
    </citation>
    <scope>NUCLEOTIDE SEQUENCE [LARGE SCALE GENOMIC DNA]</scope>
    <source>
        <tissue evidence="9">Roots</tissue>
    </source>
</reference>
<dbReference type="PROSITE" id="PS00389">
    <property type="entry name" value="ATPASE_DELTA"/>
    <property type="match status" value="1"/>
</dbReference>
<accession>A0AAN7JWZ5</accession>
<dbReference type="GO" id="GO:0046933">
    <property type="term" value="F:proton-transporting ATP synthase activity, rotational mechanism"/>
    <property type="evidence" value="ECO:0007669"/>
    <property type="project" value="InterPro"/>
</dbReference>
<evidence type="ECO:0000256" key="8">
    <source>
        <dbReference type="ARBA" id="ARBA00023310"/>
    </source>
</evidence>
<dbReference type="Pfam" id="PF00213">
    <property type="entry name" value="OSCP"/>
    <property type="match status" value="1"/>
</dbReference>
<evidence type="ECO:0008006" key="11">
    <source>
        <dbReference type="Google" id="ProtNLM"/>
    </source>
</evidence>
<dbReference type="AlphaFoldDB" id="A0AAN7JWZ5"/>
<evidence type="ECO:0000256" key="3">
    <source>
        <dbReference type="ARBA" id="ARBA00011648"/>
    </source>
</evidence>
<keyword evidence="7" id="KW-0472">Membrane</keyword>
<protein>
    <recommendedName>
        <fullName evidence="11">ATP synthase subunit O, mitochondrial</fullName>
    </recommendedName>
</protein>
<keyword evidence="10" id="KW-1185">Reference proteome</keyword>
<gene>
    <name evidence="9" type="ORF">SAY87_009748</name>
</gene>
<comment type="subcellular location">
    <subcellularLocation>
        <location evidence="1">Membrane</location>
    </subcellularLocation>
</comment>
<dbReference type="Proteomes" id="UP001345219">
    <property type="component" value="Chromosome 8"/>
</dbReference>
<evidence type="ECO:0000256" key="1">
    <source>
        <dbReference type="ARBA" id="ARBA00004370"/>
    </source>
</evidence>
<keyword evidence="8" id="KW-0066">ATP synthesis</keyword>
<evidence type="ECO:0000256" key="4">
    <source>
        <dbReference type="ARBA" id="ARBA00022448"/>
    </source>
</evidence>
<evidence type="ECO:0000313" key="9">
    <source>
        <dbReference type="EMBL" id="KAK4755991.1"/>
    </source>
</evidence>
<proteinExistence type="inferred from homology"/>
<dbReference type="HAMAP" id="MF_01416">
    <property type="entry name" value="ATP_synth_delta_bact"/>
    <property type="match status" value="1"/>
</dbReference>
<dbReference type="InterPro" id="IPR026015">
    <property type="entry name" value="ATP_synth_OSCP/delta_N_sf"/>
</dbReference>
<evidence type="ECO:0000313" key="10">
    <source>
        <dbReference type="Proteomes" id="UP001345219"/>
    </source>
</evidence>
<organism evidence="9 10">
    <name type="scientific">Trapa incisa</name>
    <dbReference type="NCBI Taxonomy" id="236973"/>
    <lineage>
        <taxon>Eukaryota</taxon>
        <taxon>Viridiplantae</taxon>
        <taxon>Streptophyta</taxon>
        <taxon>Embryophyta</taxon>
        <taxon>Tracheophyta</taxon>
        <taxon>Spermatophyta</taxon>
        <taxon>Magnoliopsida</taxon>
        <taxon>eudicotyledons</taxon>
        <taxon>Gunneridae</taxon>
        <taxon>Pentapetalae</taxon>
        <taxon>rosids</taxon>
        <taxon>malvids</taxon>
        <taxon>Myrtales</taxon>
        <taxon>Lythraceae</taxon>
        <taxon>Trapa</taxon>
    </lineage>
</organism>
<dbReference type="NCBIfam" id="TIGR01145">
    <property type="entry name" value="ATP_synt_delta"/>
    <property type="match status" value="1"/>
</dbReference>